<proteinExistence type="predicted"/>
<evidence type="ECO:0000313" key="3">
    <source>
        <dbReference type="Proteomes" id="UP000001208"/>
    </source>
</evidence>
<dbReference type="Pfam" id="PF20408">
    <property type="entry name" value="Abhydrolase_11"/>
    <property type="match status" value="1"/>
</dbReference>
<accession>B3QW94</accession>
<dbReference type="EMBL" id="CP001100">
    <property type="protein sequence ID" value="ACF13207.1"/>
    <property type="molecule type" value="Genomic_DNA"/>
</dbReference>
<dbReference type="AlphaFoldDB" id="B3QW94"/>
<reference evidence="2 3" key="1">
    <citation type="submission" date="2008-06" db="EMBL/GenBank/DDBJ databases">
        <title>Complete sequence of Chloroherpeton thalassium ATCC 35110.</title>
        <authorList>
            <consortium name="US DOE Joint Genome Institute"/>
            <person name="Lucas S."/>
            <person name="Copeland A."/>
            <person name="Lapidus A."/>
            <person name="Glavina del Rio T."/>
            <person name="Dalin E."/>
            <person name="Tice H."/>
            <person name="Bruce D."/>
            <person name="Goodwin L."/>
            <person name="Pitluck S."/>
            <person name="Schmutz J."/>
            <person name="Larimer F."/>
            <person name="Land M."/>
            <person name="Hauser L."/>
            <person name="Kyrpides N."/>
            <person name="Mikhailova N."/>
            <person name="Liu Z."/>
            <person name="Li T."/>
            <person name="Zhao F."/>
            <person name="Overmann J."/>
            <person name="Bryant D.A."/>
            <person name="Richardson P."/>
        </authorList>
    </citation>
    <scope>NUCLEOTIDE SEQUENCE [LARGE SCALE GENOMIC DNA]</scope>
    <source>
        <strain evidence="3">ATCC 35110 / GB-78</strain>
    </source>
</reference>
<evidence type="ECO:0000259" key="1">
    <source>
        <dbReference type="Pfam" id="PF20408"/>
    </source>
</evidence>
<dbReference type="eggNOG" id="COG2945">
    <property type="taxonomic scope" value="Bacteria"/>
</dbReference>
<dbReference type="STRING" id="517418.Ctha_0738"/>
<dbReference type="HOGENOM" id="CLU_086287_1_0_10"/>
<dbReference type="Proteomes" id="UP000001208">
    <property type="component" value="Chromosome"/>
</dbReference>
<organism evidence="2 3">
    <name type="scientific">Chloroherpeton thalassium (strain ATCC 35110 / GB-78)</name>
    <dbReference type="NCBI Taxonomy" id="517418"/>
    <lineage>
        <taxon>Bacteria</taxon>
        <taxon>Pseudomonadati</taxon>
        <taxon>Chlorobiota</taxon>
        <taxon>Chlorobiia</taxon>
        <taxon>Chlorobiales</taxon>
        <taxon>Chloroherpetonaceae</taxon>
        <taxon>Chloroherpeton</taxon>
    </lineage>
</organism>
<gene>
    <name evidence="2" type="ordered locus">Ctha_0738</name>
</gene>
<evidence type="ECO:0000313" key="2">
    <source>
        <dbReference type="EMBL" id="ACF13207.1"/>
    </source>
</evidence>
<dbReference type="InterPro" id="IPR046879">
    <property type="entry name" value="KANL3/Tex30_Abhydrolase"/>
</dbReference>
<dbReference type="InterPro" id="IPR029058">
    <property type="entry name" value="AB_hydrolase_fold"/>
</dbReference>
<dbReference type="RefSeq" id="WP_012499291.1">
    <property type="nucleotide sequence ID" value="NC_011026.1"/>
</dbReference>
<dbReference type="SUPFAM" id="SSF53474">
    <property type="entry name" value="alpha/beta-Hydrolases"/>
    <property type="match status" value="1"/>
</dbReference>
<dbReference type="Gene3D" id="3.40.50.1820">
    <property type="entry name" value="alpha/beta hydrolase"/>
    <property type="match status" value="1"/>
</dbReference>
<dbReference type="KEGG" id="cts:Ctha_0738"/>
<feature type="domain" description="KANL3/Tex30 alpha/beta hydrolase-like" evidence="1">
    <location>
        <begin position="46"/>
        <end position="195"/>
    </location>
</feature>
<keyword evidence="3" id="KW-1185">Reference proteome</keyword>
<dbReference type="PANTHER" id="PTHR42103:SF2">
    <property type="entry name" value="AB HYDROLASE-1 DOMAIN-CONTAINING PROTEIN"/>
    <property type="match status" value="1"/>
</dbReference>
<protein>
    <recommendedName>
        <fullName evidence="1">KANL3/Tex30 alpha/beta hydrolase-like domain-containing protein</fullName>
    </recommendedName>
</protein>
<dbReference type="PANTHER" id="PTHR42103">
    <property type="entry name" value="ALPHA/BETA-HYDROLASES SUPERFAMILY PROTEIN"/>
    <property type="match status" value="1"/>
</dbReference>
<sequence>MASTKIVKNICINGDAGKLEAIFNPVEKPKFLAVVCHPHPLYQGTMHNKVVVHAAKALASLGGAVLRFNFRGVMASDGAYDNGNGEEQDVKSAVNFLVNEYSADEVPLFVVGFSFGAWVGLKYGAHDDRVQFLIGLGLPLRMFSVEKFMKSTKPKLLIWGDSDELCPMDDVNQLVRSLSEPKEVRIVAKADHFFTGQLQGMTSFLEDWVKQRILQ</sequence>
<name>B3QW94_CHLT3</name>
<dbReference type="OrthoDB" id="9791538at2"/>